<feature type="region of interest" description="Disordered" evidence="2">
    <location>
        <begin position="689"/>
        <end position="733"/>
    </location>
</feature>
<dbReference type="InterPro" id="IPR000668">
    <property type="entry name" value="Peptidase_C1A_C"/>
</dbReference>
<name>A0A9D3ABM2_9ACTN</name>
<reference evidence="6" key="1">
    <citation type="journal article" date="2021" name="PeerJ">
        <title>Extensive microbial diversity within the chicken gut microbiome revealed by metagenomics and culture.</title>
        <authorList>
            <person name="Gilroy R."/>
            <person name="Ravi A."/>
            <person name="Getino M."/>
            <person name="Pursley I."/>
            <person name="Horton D.L."/>
            <person name="Alikhan N.F."/>
            <person name="Baker D."/>
            <person name="Gharbi K."/>
            <person name="Hall N."/>
            <person name="Watson M."/>
            <person name="Adriaenssens E.M."/>
            <person name="Foster-Nyarko E."/>
            <person name="Jarju S."/>
            <person name="Secka A."/>
            <person name="Antonio M."/>
            <person name="Oren A."/>
            <person name="Chaudhuri R.R."/>
            <person name="La Ragione R."/>
            <person name="Hildebrand F."/>
            <person name="Pallen M.J."/>
        </authorList>
    </citation>
    <scope>NUCLEOTIDE SEQUENCE</scope>
    <source>
        <strain evidence="6">USAMLcec12-2067</strain>
    </source>
</reference>
<evidence type="ECO:0000256" key="1">
    <source>
        <dbReference type="ARBA" id="ARBA00008455"/>
    </source>
</evidence>
<comment type="similarity">
    <text evidence="1">Belongs to the peptidase C1 family.</text>
</comment>
<evidence type="ECO:0000256" key="4">
    <source>
        <dbReference type="SAM" id="SignalP"/>
    </source>
</evidence>
<comment type="caution">
    <text evidence="6">The sequence shown here is derived from an EMBL/GenBank/DDBJ whole genome shotgun (WGS) entry which is preliminary data.</text>
</comment>
<dbReference type="InterPro" id="IPR038765">
    <property type="entry name" value="Papain-like_cys_pep_sf"/>
</dbReference>
<accession>A0A9D3ABM2</accession>
<protein>
    <submittedName>
        <fullName evidence="6">Lectin like domain-containing protein</fullName>
    </submittedName>
</protein>
<dbReference type="GO" id="GO:0006508">
    <property type="term" value="P:proteolysis"/>
    <property type="evidence" value="ECO:0007669"/>
    <property type="project" value="InterPro"/>
</dbReference>
<dbReference type="InterPro" id="IPR000169">
    <property type="entry name" value="Pept_cys_AS"/>
</dbReference>
<feature type="compositionally biased region" description="Acidic residues" evidence="2">
    <location>
        <begin position="692"/>
        <end position="709"/>
    </location>
</feature>
<evidence type="ECO:0000313" key="6">
    <source>
        <dbReference type="EMBL" id="HJH42420.1"/>
    </source>
</evidence>
<dbReference type="PROSITE" id="PS51257">
    <property type="entry name" value="PROKAR_LIPOPROTEIN"/>
    <property type="match status" value="1"/>
</dbReference>
<dbReference type="PANTHER" id="PTHR12411">
    <property type="entry name" value="CYSTEINE PROTEASE FAMILY C1-RELATED"/>
    <property type="match status" value="1"/>
</dbReference>
<evidence type="ECO:0000256" key="2">
    <source>
        <dbReference type="SAM" id="MobiDB-lite"/>
    </source>
</evidence>
<dbReference type="Pfam" id="PF18560">
    <property type="entry name" value="Lectin_like"/>
    <property type="match status" value="2"/>
</dbReference>
<feature type="transmembrane region" description="Helical" evidence="3">
    <location>
        <begin position="1218"/>
        <end position="1241"/>
    </location>
</feature>
<keyword evidence="3" id="KW-0472">Membrane</keyword>
<dbReference type="Gene3D" id="3.90.70.10">
    <property type="entry name" value="Cysteine proteinases"/>
    <property type="match status" value="2"/>
</dbReference>
<feature type="signal peptide" evidence="4">
    <location>
        <begin position="1"/>
        <end position="25"/>
    </location>
</feature>
<dbReference type="EMBL" id="DYZL01000027">
    <property type="protein sequence ID" value="HJH42420.1"/>
    <property type="molecule type" value="Genomic_DNA"/>
</dbReference>
<dbReference type="Pfam" id="PF00112">
    <property type="entry name" value="Peptidase_C1"/>
    <property type="match status" value="3"/>
</dbReference>
<dbReference type="AlphaFoldDB" id="A0A9D3ABM2"/>
<dbReference type="PROSITE" id="PS00639">
    <property type="entry name" value="THIOL_PROTEASE_HIS"/>
    <property type="match status" value="1"/>
</dbReference>
<keyword evidence="4" id="KW-0732">Signal</keyword>
<feature type="chain" id="PRO_5039586532" evidence="4">
    <location>
        <begin position="26"/>
        <end position="1249"/>
    </location>
</feature>
<proteinExistence type="inferred from homology"/>
<dbReference type="InterPro" id="IPR013128">
    <property type="entry name" value="Peptidase_C1A"/>
</dbReference>
<dbReference type="SMART" id="SM00645">
    <property type="entry name" value="Pept_C1"/>
    <property type="match status" value="1"/>
</dbReference>
<dbReference type="InterPro" id="IPR025660">
    <property type="entry name" value="Pept_his_AS"/>
</dbReference>
<dbReference type="CDD" id="cd02619">
    <property type="entry name" value="Peptidase_C1"/>
    <property type="match status" value="2"/>
</dbReference>
<dbReference type="PROSITE" id="PS00139">
    <property type="entry name" value="THIOL_PROTEASE_CYS"/>
    <property type="match status" value="1"/>
</dbReference>
<feature type="compositionally biased region" description="Gly residues" evidence="2">
    <location>
        <begin position="1144"/>
        <end position="1153"/>
    </location>
</feature>
<dbReference type="SUPFAM" id="SSF54001">
    <property type="entry name" value="Cysteine proteinases"/>
    <property type="match status" value="2"/>
</dbReference>
<gene>
    <name evidence="6" type="ORF">K8V16_01320</name>
</gene>
<evidence type="ECO:0000313" key="7">
    <source>
        <dbReference type="Proteomes" id="UP000789325"/>
    </source>
</evidence>
<dbReference type="Proteomes" id="UP000789325">
    <property type="component" value="Unassembled WGS sequence"/>
</dbReference>
<keyword evidence="3" id="KW-1133">Transmembrane helix</keyword>
<sequence>MMKRLFALALSAILACGLVPAAAFAQPEQSASASNEAAGAIDGSTAEGEAASGDGSPSGGGLASDDGSAAEGNPDGAASADGSLAEDGAAAGVADGSLAGAANGRETLAEGGSTDADEGDWATADVRLGALSAPSVAALSRYNYPDAAGVRAASEDEGDLPARFDLRETGASTSVKYQNPWGSCWTFGTMASLESNVLVQGGLADGATPDFSERQLAWFGRTAVGAETDADQAGEGSFAERTEGATSTDTQLTFNAGGDYGISTAVLSAWFGAADEADIPYADVNGNWDPYPETEEDFGDWSLPESDRTVASVHVQDVISLPSPAVFSDPVNPSTENYTYDPDATAAIKRALIDNGAVSVSYHADQSRPITDPDDPGRKESEYFNYATWAQYVRAYITEDDPVTPEVDERTTANHAVAIVGWDDTISPETFSSDPAKQPPAAGAWIIKNSWSADWGLDGCFYLSYYDMSICEPTSFLVDLPDADGSFSYDSNYQYDYLSAASVGKIEPGEFRDAAAANVFAAEGDETLEAVSATTANPDSTVQVEVYLLDSDAADPTDGTLAASQTETVEYGGYHTIALDEPVALSAGQRFSVVERIEGYEGAYLPLEVAAYDANDPDEAQGGYVKAQRAVANAGESFYSADGGATWSDVTELSADEVQKRISPSRFGGYPQVNAEDGVGNVMIKAFTTDGTEPEPEPEPGPDPEEPDDPALRSSFDPREEGLATPVRDQGATDLCGPFASMASLETSLVYDGAASDELVEAGLSPFHAVYFATMGDEEREAGGLNAFMPDNPYGGGISPFTIANSLAAGKGAVIAREGQTDAAYEPMDEALRFASDVRLTGTAALGLAGGGYWETLEGDALRAAVKRVIAEEGPAVAEFCSQQGLNFSWENSCYYTAPGETGYAADHYVAVVGWDDDFPRARFNEAMRPESDGAWLVKNSWGTDQGDAGYFWISYEDATLDVQAALFGEAKRADEAVYQYDEAGWTDSLSVGGNAGWAANVFTSERDEQLDRVQFCTTGVGTAYEVEVRRGVAADGSDLRGGELVAACSGVQELPGWVTAELDEPVALSAGETFSVVVRLENESYAYPLAVETFTPDPELAGAEPDYMGRDEDGAREVSWVSSDGVTWEDPAGYGRDLARGTTSGGEAAGSGATGAAAALGEEAQAASDGGSSRSYVTNVCVKALTVPRDASGGTGDAGGVDGAMGDPKPLASTGDALGAALLAMGLTGLLAAVVLTVAAGRRRFPLR</sequence>
<reference evidence="6" key="2">
    <citation type="submission" date="2021-09" db="EMBL/GenBank/DDBJ databases">
        <authorList>
            <person name="Gilroy R."/>
        </authorList>
    </citation>
    <scope>NUCLEOTIDE SEQUENCE</scope>
    <source>
        <strain evidence="6">USAMLcec12-2067</strain>
    </source>
</reference>
<feature type="region of interest" description="Disordered" evidence="2">
    <location>
        <begin position="32"/>
        <end position="83"/>
    </location>
</feature>
<organism evidence="6 7">
    <name type="scientific">Rubneribacter badeniensis</name>
    <dbReference type="NCBI Taxonomy" id="2070688"/>
    <lineage>
        <taxon>Bacteria</taxon>
        <taxon>Bacillati</taxon>
        <taxon>Actinomycetota</taxon>
        <taxon>Coriobacteriia</taxon>
        <taxon>Eggerthellales</taxon>
        <taxon>Eggerthellaceae</taxon>
        <taxon>Rubneribacter</taxon>
    </lineage>
</organism>
<evidence type="ECO:0000256" key="3">
    <source>
        <dbReference type="SAM" id="Phobius"/>
    </source>
</evidence>
<feature type="domain" description="Peptidase C1A papain C-terminal" evidence="5">
    <location>
        <begin position="160"/>
        <end position="474"/>
    </location>
</feature>
<keyword evidence="3" id="KW-0812">Transmembrane</keyword>
<evidence type="ECO:0000259" key="5">
    <source>
        <dbReference type="SMART" id="SM00645"/>
    </source>
</evidence>
<dbReference type="GO" id="GO:0008234">
    <property type="term" value="F:cysteine-type peptidase activity"/>
    <property type="evidence" value="ECO:0007669"/>
    <property type="project" value="InterPro"/>
</dbReference>
<feature type="region of interest" description="Disordered" evidence="2">
    <location>
        <begin position="1132"/>
        <end position="1153"/>
    </location>
</feature>
<feature type="compositionally biased region" description="Low complexity" evidence="2">
    <location>
        <begin position="63"/>
        <end position="72"/>
    </location>
</feature>
<feature type="compositionally biased region" description="Low complexity" evidence="2">
    <location>
        <begin position="42"/>
        <end position="55"/>
    </location>
</feature>
<dbReference type="InterPro" id="IPR040528">
    <property type="entry name" value="Lectin-like"/>
</dbReference>